<keyword evidence="1 2" id="KW-0238">DNA-binding</keyword>
<dbReference type="PANTHER" id="PTHR10302">
    <property type="entry name" value="SINGLE-STRANDED DNA-BINDING PROTEIN"/>
    <property type="match status" value="1"/>
</dbReference>
<dbReference type="PROSITE" id="PS50935">
    <property type="entry name" value="SSB"/>
    <property type="match status" value="1"/>
</dbReference>
<evidence type="ECO:0000313" key="5">
    <source>
        <dbReference type="Proteomes" id="UP000824209"/>
    </source>
</evidence>
<dbReference type="PANTHER" id="PTHR10302:SF27">
    <property type="entry name" value="SINGLE-STRANDED DNA-BINDING PROTEIN"/>
    <property type="match status" value="1"/>
</dbReference>
<dbReference type="EMBL" id="DWYA01000067">
    <property type="protein sequence ID" value="HJB40349.1"/>
    <property type="molecule type" value="Genomic_DNA"/>
</dbReference>
<evidence type="ECO:0000256" key="1">
    <source>
        <dbReference type="ARBA" id="ARBA00023125"/>
    </source>
</evidence>
<protein>
    <recommendedName>
        <fullName evidence="2 3">Single-stranded DNA-binding protein</fullName>
        <shortName evidence="2">SSB</shortName>
    </recommendedName>
</protein>
<reference evidence="4" key="2">
    <citation type="submission" date="2021-04" db="EMBL/GenBank/DDBJ databases">
        <authorList>
            <person name="Gilroy R."/>
        </authorList>
    </citation>
    <scope>NUCLEOTIDE SEQUENCE</scope>
    <source>
        <strain evidence="4">ChiBcec8-14828</strain>
    </source>
</reference>
<dbReference type="AlphaFoldDB" id="A0A9D2M470"/>
<dbReference type="SUPFAM" id="SSF50249">
    <property type="entry name" value="Nucleic acid-binding proteins"/>
    <property type="match status" value="1"/>
</dbReference>
<dbReference type="CDD" id="cd04496">
    <property type="entry name" value="SSB_OBF"/>
    <property type="match status" value="1"/>
</dbReference>
<comment type="caution">
    <text evidence="4">The sequence shown here is derived from an EMBL/GenBank/DDBJ whole genome shotgun (WGS) entry which is preliminary data.</text>
</comment>
<evidence type="ECO:0000256" key="2">
    <source>
        <dbReference type="HAMAP-Rule" id="MF_00984"/>
    </source>
</evidence>
<comment type="subunit">
    <text evidence="2">Homotetramer.</text>
</comment>
<dbReference type="Pfam" id="PF00436">
    <property type="entry name" value="SSB"/>
    <property type="match status" value="1"/>
</dbReference>
<dbReference type="GO" id="GO:0006260">
    <property type="term" value="P:DNA replication"/>
    <property type="evidence" value="ECO:0007669"/>
    <property type="project" value="InterPro"/>
</dbReference>
<dbReference type="Proteomes" id="UP000824209">
    <property type="component" value="Unassembled WGS sequence"/>
</dbReference>
<evidence type="ECO:0000256" key="3">
    <source>
        <dbReference type="RuleBase" id="RU000524"/>
    </source>
</evidence>
<gene>
    <name evidence="4" type="ORF">H9943_08140</name>
</gene>
<dbReference type="InterPro" id="IPR011344">
    <property type="entry name" value="ssDNA-bd"/>
</dbReference>
<dbReference type="GO" id="GO:0009295">
    <property type="term" value="C:nucleoid"/>
    <property type="evidence" value="ECO:0007669"/>
    <property type="project" value="TreeGrafter"/>
</dbReference>
<sequence length="137" mass="15028">MSLNCAVIIGRLTANPELRTTNSGVAVTSIRVAVDRDYVKPGEERQADFINVVAWRGTAVFIERYFKKGQLICVQGSLQSRNYEDKDGNKRVAVEIVASSVSFCGFNKVEAAQNSEPIPQDYTVLPVTADVDDGLPF</sequence>
<reference evidence="4" key="1">
    <citation type="journal article" date="2021" name="PeerJ">
        <title>Extensive microbial diversity within the chicken gut microbiome revealed by metagenomics and culture.</title>
        <authorList>
            <person name="Gilroy R."/>
            <person name="Ravi A."/>
            <person name="Getino M."/>
            <person name="Pursley I."/>
            <person name="Horton D.L."/>
            <person name="Alikhan N.F."/>
            <person name="Baker D."/>
            <person name="Gharbi K."/>
            <person name="Hall N."/>
            <person name="Watson M."/>
            <person name="Adriaenssens E.M."/>
            <person name="Foster-Nyarko E."/>
            <person name="Jarju S."/>
            <person name="Secka A."/>
            <person name="Antonio M."/>
            <person name="Oren A."/>
            <person name="Chaudhuri R.R."/>
            <person name="La Ragione R."/>
            <person name="Hildebrand F."/>
            <person name="Pallen M.J."/>
        </authorList>
    </citation>
    <scope>NUCLEOTIDE SEQUENCE</scope>
    <source>
        <strain evidence="4">ChiBcec8-14828</strain>
    </source>
</reference>
<comment type="caution">
    <text evidence="2">Lacks conserved residue(s) required for the propagation of feature annotation.</text>
</comment>
<organism evidence="4 5">
    <name type="scientific">Candidatus Ruthenibacterium avium</name>
    <dbReference type="NCBI Taxonomy" id="2838751"/>
    <lineage>
        <taxon>Bacteria</taxon>
        <taxon>Bacillati</taxon>
        <taxon>Bacillota</taxon>
        <taxon>Clostridia</taxon>
        <taxon>Eubacteriales</taxon>
        <taxon>Oscillospiraceae</taxon>
        <taxon>Ruthenibacterium</taxon>
    </lineage>
</organism>
<evidence type="ECO:0000313" key="4">
    <source>
        <dbReference type="EMBL" id="HJB40349.1"/>
    </source>
</evidence>
<dbReference type="InterPro" id="IPR000424">
    <property type="entry name" value="Primosome_PriB/ssb"/>
</dbReference>
<dbReference type="GO" id="GO:0003697">
    <property type="term" value="F:single-stranded DNA binding"/>
    <property type="evidence" value="ECO:0007669"/>
    <property type="project" value="UniProtKB-UniRule"/>
</dbReference>
<name>A0A9D2M470_9FIRM</name>
<dbReference type="NCBIfam" id="TIGR00621">
    <property type="entry name" value="ssb"/>
    <property type="match status" value="1"/>
</dbReference>
<dbReference type="Gene3D" id="2.40.50.140">
    <property type="entry name" value="Nucleic acid-binding proteins"/>
    <property type="match status" value="1"/>
</dbReference>
<proteinExistence type="inferred from homology"/>
<dbReference type="HAMAP" id="MF_00984">
    <property type="entry name" value="SSB"/>
    <property type="match status" value="1"/>
</dbReference>
<accession>A0A9D2M470</accession>
<dbReference type="InterPro" id="IPR012340">
    <property type="entry name" value="NA-bd_OB-fold"/>
</dbReference>